<dbReference type="NCBIfam" id="TIGR03585">
    <property type="entry name" value="PseH"/>
    <property type="match status" value="1"/>
</dbReference>
<dbReference type="EMBL" id="PEYM01000111">
    <property type="protein sequence ID" value="PIS28919.1"/>
    <property type="molecule type" value="Genomic_DNA"/>
</dbReference>
<dbReference type="Proteomes" id="UP000231343">
    <property type="component" value="Unassembled WGS sequence"/>
</dbReference>
<evidence type="ECO:0000313" key="2">
    <source>
        <dbReference type="EMBL" id="PIS28919.1"/>
    </source>
</evidence>
<organism evidence="2 3">
    <name type="scientific">Candidatus Saganbacteria bacterium CG08_land_8_20_14_0_20_45_16</name>
    <dbReference type="NCBI Taxonomy" id="2014293"/>
    <lineage>
        <taxon>Bacteria</taxon>
        <taxon>Bacillati</taxon>
        <taxon>Saganbacteria</taxon>
    </lineage>
</organism>
<dbReference type="PROSITE" id="PS51186">
    <property type="entry name" value="GNAT"/>
    <property type="match status" value="1"/>
</dbReference>
<dbReference type="InterPro" id="IPR020036">
    <property type="entry name" value="PseH"/>
</dbReference>
<name>A0A2H0XXR8_UNCSA</name>
<protein>
    <submittedName>
        <fullName evidence="2">UDP-4-amino-4, 6-dideoxy-N-acetyl-beta-L-altrosamine N-acetyltransferase</fullName>
    </submittedName>
</protein>
<keyword evidence="2" id="KW-0808">Transferase</keyword>
<dbReference type="PANTHER" id="PTHR43415">
    <property type="entry name" value="SPERMIDINE N(1)-ACETYLTRANSFERASE"/>
    <property type="match status" value="1"/>
</dbReference>
<gene>
    <name evidence="2" type="primary">pseH</name>
    <name evidence="2" type="ORF">COT42_06700</name>
</gene>
<dbReference type="InterPro" id="IPR016181">
    <property type="entry name" value="Acyl_CoA_acyltransferase"/>
</dbReference>
<evidence type="ECO:0000313" key="3">
    <source>
        <dbReference type="Proteomes" id="UP000231343"/>
    </source>
</evidence>
<dbReference type="SUPFAM" id="SSF55729">
    <property type="entry name" value="Acyl-CoA N-acyltransferases (Nat)"/>
    <property type="match status" value="1"/>
</dbReference>
<reference evidence="2 3" key="1">
    <citation type="submission" date="2017-09" db="EMBL/GenBank/DDBJ databases">
        <title>Depth-based differentiation of microbial function through sediment-hosted aquifers and enrichment of novel symbionts in the deep terrestrial subsurface.</title>
        <authorList>
            <person name="Probst A.J."/>
            <person name="Ladd B."/>
            <person name="Jarett J.K."/>
            <person name="Geller-Mcgrath D.E."/>
            <person name="Sieber C.M."/>
            <person name="Emerson J.B."/>
            <person name="Anantharaman K."/>
            <person name="Thomas B.C."/>
            <person name="Malmstrom R."/>
            <person name="Stieglmeier M."/>
            <person name="Klingl A."/>
            <person name="Woyke T."/>
            <person name="Ryan C.M."/>
            <person name="Banfield J.F."/>
        </authorList>
    </citation>
    <scope>NUCLEOTIDE SEQUENCE [LARGE SCALE GENOMIC DNA]</scope>
    <source>
        <strain evidence="2">CG08_land_8_20_14_0_20_45_16</strain>
    </source>
</reference>
<dbReference type="Pfam" id="PF13302">
    <property type="entry name" value="Acetyltransf_3"/>
    <property type="match status" value="1"/>
</dbReference>
<accession>A0A2H0XXR8</accession>
<dbReference type="Gene3D" id="3.40.630.30">
    <property type="match status" value="1"/>
</dbReference>
<dbReference type="GO" id="GO:0016747">
    <property type="term" value="F:acyltransferase activity, transferring groups other than amino-acyl groups"/>
    <property type="evidence" value="ECO:0007669"/>
    <property type="project" value="InterPro"/>
</dbReference>
<evidence type="ECO:0000259" key="1">
    <source>
        <dbReference type="PROSITE" id="PS51186"/>
    </source>
</evidence>
<sequence>MKIDFTHIQDKHLEIIRNWRNSEGIKKYMYTETYITEEMQRRWYETIKSKKDEIHWVVEVDGELVGKMDLRKIDMANKTAEWSFYIGEESAMGSGAGVLIEYQLLEYAFNELKLHKLNCAVLDFNSRVIELHKKFGFVEEGRIRQQILKGDQYVDVVLLGILSEEWKVNRARLQKVVERLKR</sequence>
<dbReference type="PANTHER" id="PTHR43415:SF3">
    <property type="entry name" value="GNAT-FAMILY ACETYLTRANSFERASE"/>
    <property type="match status" value="1"/>
</dbReference>
<dbReference type="AlphaFoldDB" id="A0A2H0XXR8"/>
<comment type="caution">
    <text evidence="2">The sequence shown here is derived from an EMBL/GenBank/DDBJ whole genome shotgun (WGS) entry which is preliminary data.</text>
</comment>
<feature type="domain" description="N-acetyltransferase" evidence="1">
    <location>
        <begin position="3"/>
        <end position="160"/>
    </location>
</feature>
<dbReference type="InterPro" id="IPR000182">
    <property type="entry name" value="GNAT_dom"/>
</dbReference>
<proteinExistence type="predicted"/>